<dbReference type="GO" id="GO:0071949">
    <property type="term" value="F:FAD binding"/>
    <property type="evidence" value="ECO:0007669"/>
    <property type="project" value="InterPro"/>
</dbReference>
<gene>
    <name evidence="2" type="ORF">FK220_016835</name>
</gene>
<dbReference type="InterPro" id="IPR036046">
    <property type="entry name" value="Acylphosphatase-like_dom_sf"/>
</dbReference>
<dbReference type="RefSeq" id="WP_152575508.1">
    <property type="nucleotide sequence ID" value="NZ_VIKU02000005.1"/>
</dbReference>
<dbReference type="EMBL" id="VIKU02000005">
    <property type="protein sequence ID" value="NHF61020.1"/>
    <property type="molecule type" value="Genomic_DNA"/>
</dbReference>
<evidence type="ECO:0000259" key="1">
    <source>
        <dbReference type="PROSITE" id="PS50925"/>
    </source>
</evidence>
<dbReference type="PROSITE" id="PS50925">
    <property type="entry name" value="BLUF"/>
    <property type="match status" value="1"/>
</dbReference>
<dbReference type="Gene3D" id="3.30.70.100">
    <property type="match status" value="1"/>
</dbReference>
<dbReference type="GO" id="GO:0009882">
    <property type="term" value="F:blue light photoreceptor activity"/>
    <property type="evidence" value="ECO:0007669"/>
    <property type="project" value="InterPro"/>
</dbReference>
<reference evidence="2" key="1">
    <citation type="submission" date="2019-07" db="EMBL/GenBank/DDBJ databases">
        <authorList>
            <person name="De-Chao Zhang Q."/>
        </authorList>
    </citation>
    <scope>NUCLEOTIDE SEQUENCE</scope>
    <source>
        <strain evidence="2">TP-CH-4</strain>
    </source>
</reference>
<reference evidence="2" key="2">
    <citation type="submission" date="2020-03" db="EMBL/GenBank/DDBJ databases">
        <title>Flavobacteriaceae bacterium strain TP-CH-4, a member of the family Flavobacteriaceae isolated from a deep-sea seamount.</title>
        <authorList>
            <person name="Zhang D.-C."/>
        </authorList>
    </citation>
    <scope>NUCLEOTIDE SEQUENCE</scope>
    <source>
        <strain evidence="2">TP-CH-4</strain>
    </source>
</reference>
<keyword evidence="3" id="KW-1185">Reference proteome</keyword>
<dbReference type="InterPro" id="IPR007024">
    <property type="entry name" value="BLUF_domain"/>
</dbReference>
<organism evidence="2 3">
    <name type="scientific">Pelagihabitans pacificus</name>
    <dbReference type="NCBI Taxonomy" id="2696054"/>
    <lineage>
        <taxon>Bacteria</taxon>
        <taxon>Pseudomonadati</taxon>
        <taxon>Bacteroidota</taxon>
        <taxon>Flavobacteriia</taxon>
        <taxon>Flavobacteriales</taxon>
        <taxon>Flavobacteriaceae</taxon>
        <taxon>Pelagihabitans</taxon>
    </lineage>
</organism>
<dbReference type="SMART" id="SM01034">
    <property type="entry name" value="BLUF"/>
    <property type="match status" value="1"/>
</dbReference>
<proteinExistence type="predicted"/>
<dbReference type="SUPFAM" id="SSF54975">
    <property type="entry name" value="Acylphosphatase/BLUF domain-like"/>
    <property type="match status" value="1"/>
</dbReference>
<accession>A0A967E7V4</accession>
<dbReference type="Proteomes" id="UP000707206">
    <property type="component" value="Unassembled WGS sequence"/>
</dbReference>
<dbReference type="Pfam" id="PF04940">
    <property type="entry name" value="BLUF"/>
    <property type="match status" value="1"/>
</dbReference>
<dbReference type="AlphaFoldDB" id="A0A967E7V4"/>
<name>A0A967E7V4_9FLAO</name>
<evidence type="ECO:0000313" key="2">
    <source>
        <dbReference type="EMBL" id="NHF61020.1"/>
    </source>
</evidence>
<comment type="caution">
    <text evidence="2">The sequence shown here is derived from an EMBL/GenBank/DDBJ whole genome shotgun (WGS) entry which is preliminary data.</text>
</comment>
<feature type="domain" description="BLUF" evidence="1">
    <location>
        <begin position="1"/>
        <end position="92"/>
    </location>
</feature>
<sequence length="141" mass="16802">MNALIYTSKAVDSFDSPEIYEMLKDARIFNKEHRITGCLLYHQKQFIQLLEGEAKEVHKLYDKIAQDPRHESLSLLMEERMTSRIFYDWNMAFYEFGDPEEDVIFKKHQLNTFFDNSKLFTRSSKTGLLFFKSVRDLLSKN</sequence>
<protein>
    <submittedName>
        <fullName evidence="2">BLUF domain-containing protein</fullName>
    </submittedName>
</protein>
<evidence type="ECO:0000313" key="3">
    <source>
        <dbReference type="Proteomes" id="UP000707206"/>
    </source>
</evidence>